<sequence length="79" mass="8783">MPRFATASQGLIEQREIGCVAHLTIPLIARPFRAQVENDSAHRLANVISITEYRAELALHREKSRFAMPSNVGSFGQCC</sequence>
<dbReference type="HOGENOM" id="CLU_2599481_0_0_7"/>
<evidence type="ECO:0000313" key="1">
    <source>
        <dbReference type="EMBL" id="ETX08241.1"/>
    </source>
</evidence>
<evidence type="ECO:0000313" key="2">
    <source>
        <dbReference type="Proteomes" id="UP000019140"/>
    </source>
</evidence>
<proteinExistence type="predicted"/>
<protein>
    <submittedName>
        <fullName evidence="1">Uncharacterized protein</fullName>
    </submittedName>
</protein>
<dbReference type="Proteomes" id="UP000019140">
    <property type="component" value="Unassembled WGS sequence"/>
</dbReference>
<keyword evidence="2" id="KW-1185">Reference proteome</keyword>
<name>W4ME94_9BACT</name>
<reference evidence="1 2" key="1">
    <citation type="journal article" date="2014" name="Nature">
        <title>An environmental bacterial taxon with a large and distinct metabolic repertoire.</title>
        <authorList>
            <person name="Wilson M.C."/>
            <person name="Mori T."/>
            <person name="Ruckert C."/>
            <person name="Uria A.R."/>
            <person name="Helf M.J."/>
            <person name="Takada K."/>
            <person name="Gernert C."/>
            <person name="Steffens U.A."/>
            <person name="Heycke N."/>
            <person name="Schmitt S."/>
            <person name="Rinke C."/>
            <person name="Helfrich E.J."/>
            <person name="Brachmann A.O."/>
            <person name="Gurgui C."/>
            <person name="Wakimoto T."/>
            <person name="Kracht M."/>
            <person name="Crusemann M."/>
            <person name="Hentschel U."/>
            <person name="Abe I."/>
            <person name="Matsunaga S."/>
            <person name="Kalinowski J."/>
            <person name="Takeyama H."/>
            <person name="Piel J."/>
        </authorList>
    </citation>
    <scope>NUCLEOTIDE SEQUENCE [LARGE SCALE GENOMIC DNA]</scope>
    <source>
        <strain evidence="2">TSY2</strain>
    </source>
</reference>
<dbReference type="AlphaFoldDB" id="W4ME94"/>
<comment type="caution">
    <text evidence="1">The sequence shown here is derived from an EMBL/GenBank/DDBJ whole genome shotgun (WGS) entry which is preliminary data.</text>
</comment>
<accession>W4ME94</accession>
<gene>
    <name evidence="1" type="ORF">ETSY2_06520</name>
</gene>
<dbReference type="EMBL" id="AZHX01000265">
    <property type="protein sequence ID" value="ETX08241.1"/>
    <property type="molecule type" value="Genomic_DNA"/>
</dbReference>
<organism evidence="1 2">
    <name type="scientific">Candidatus Entotheonella gemina</name>
    <dbReference type="NCBI Taxonomy" id="1429439"/>
    <lineage>
        <taxon>Bacteria</taxon>
        <taxon>Pseudomonadati</taxon>
        <taxon>Nitrospinota/Tectimicrobiota group</taxon>
        <taxon>Candidatus Tectimicrobiota</taxon>
        <taxon>Candidatus Entotheonellia</taxon>
        <taxon>Candidatus Entotheonellales</taxon>
        <taxon>Candidatus Entotheonellaceae</taxon>
        <taxon>Candidatus Entotheonella</taxon>
    </lineage>
</organism>